<dbReference type="PANTHER" id="PTHR12110:SF47">
    <property type="match status" value="1"/>
</dbReference>
<name>A0A895XL59_9ACTN</name>
<feature type="domain" description="Xylose isomerase-like TIM barrel" evidence="1">
    <location>
        <begin position="25"/>
        <end position="260"/>
    </location>
</feature>
<dbReference type="PANTHER" id="PTHR12110">
    <property type="entry name" value="HYDROXYPYRUVATE ISOMERASE"/>
    <property type="match status" value="1"/>
</dbReference>
<dbReference type="EMBL" id="CP070496">
    <property type="protein sequence ID" value="QSB05807.1"/>
    <property type="molecule type" value="Genomic_DNA"/>
</dbReference>
<dbReference type="RefSeq" id="WP_213171819.1">
    <property type="nucleotide sequence ID" value="NZ_CP070496.1"/>
</dbReference>
<organism evidence="2 3">
    <name type="scientific">Natronoglycomyces albus</name>
    <dbReference type="NCBI Taxonomy" id="2811108"/>
    <lineage>
        <taxon>Bacteria</taxon>
        <taxon>Bacillati</taxon>
        <taxon>Actinomycetota</taxon>
        <taxon>Actinomycetes</taxon>
        <taxon>Glycomycetales</taxon>
        <taxon>Glycomycetaceae</taxon>
        <taxon>Natronoglycomyces</taxon>
    </lineage>
</organism>
<dbReference type="InterPro" id="IPR036237">
    <property type="entry name" value="Xyl_isomerase-like_sf"/>
</dbReference>
<dbReference type="AlphaFoldDB" id="A0A895XL59"/>
<keyword evidence="3" id="KW-1185">Reference proteome</keyword>
<gene>
    <name evidence="2" type="ORF">JQS30_02435</name>
</gene>
<keyword evidence="2" id="KW-0413">Isomerase</keyword>
<dbReference type="Proteomes" id="UP000662939">
    <property type="component" value="Chromosome"/>
</dbReference>
<accession>A0A895XL59</accession>
<dbReference type="InterPro" id="IPR013022">
    <property type="entry name" value="Xyl_isomerase-like_TIM-brl"/>
</dbReference>
<dbReference type="Pfam" id="PF01261">
    <property type="entry name" value="AP_endonuc_2"/>
    <property type="match status" value="1"/>
</dbReference>
<protein>
    <submittedName>
        <fullName evidence="2">Sugar phosphate isomerase/epimerase</fullName>
    </submittedName>
</protein>
<dbReference type="InterPro" id="IPR050312">
    <property type="entry name" value="IolE/XylAMocC-like"/>
</dbReference>
<reference evidence="2" key="1">
    <citation type="submission" date="2021-02" db="EMBL/GenBank/DDBJ databases">
        <title>Natronoglycomyces albus gen. nov., sp. nov, a haloalkaliphilic actinobacterium from a soda solonchak soil.</title>
        <authorList>
            <person name="Sorokin D.Y."/>
            <person name="Khijniak T.V."/>
            <person name="Zakharycheva A.P."/>
            <person name="Boueva O.V."/>
            <person name="Ariskina E.V."/>
            <person name="Hahnke R.L."/>
            <person name="Bunk B."/>
            <person name="Sproer C."/>
            <person name="Schumann P."/>
            <person name="Evtushenko L.I."/>
            <person name="Kublanov I.V."/>
        </authorList>
    </citation>
    <scope>NUCLEOTIDE SEQUENCE</scope>
    <source>
        <strain evidence="2">DSM 106290</strain>
    </source>
</reference>
<dbReference type="SUPFAM" id="SSF51658">
    <property type="entry name" value="Xylose isomerase-like"/>
    <property type="match status" value="1"/>
</dbReference>
<proteinExistence type="predicted"/>
<dbReference type="Gene3D" id="3.20.20.150">
    <property type="entry name" value="Divalent-metal-dependent TIM barrel enzymes"/>
    <property type="match status" value="1"/>
</dbReference>
<evidence type="ECO:0000259" key="1">
    <source>
        <dbReference type="Pfam" id="PF01261"/>
    </source>
</evidence>
<sequence>MTASEAPPVLLSTTSVYPEPTPVAFELARRLGYDGVELMVFTDPVSQDAAVIKRLSDHYGVPVGAVHAPCLLMTQRVWSPDPWHRLRRSVEMADHLHAPMVVVHPPFTWQKEYARRFPIVLDELESLFPHITVAVENMYPVKMGKRKLRPYTPHWDPTRRGHNAYTLDFSHCAASGADAMEMAQRMGEKLRHIHLTDGTKPGLDEHLIPGRGNQPCARLLRQLALQGWDGAITVEVSTRKSGSRLQREADLAESLEFAREAMAIQRLPSP</sequence>
<evidence type="ECO:0000313" key="2">
    <source>
        <dbReference type="EMBL" id="QSB05807.1"/>
    </source>
</evidence>
<evidence type="ECO:0000313" key="3">
    <source>
        <dbReference type="Proteomes" id="UP000662939"/>
    </source>
</evidence>
<dbReference type="GO" id="GO:0016853">
    <property type="term" value="F:isomerase activity"/>
    <property type="evidence" value="ECO:0007669"/>
    <property type="project" value="UniProtKB-KW"/>
</dbReference>
<dbReference type="KEGG" id="nav:JQS30_02435"/>